<organism evidence="1 2">
    <name type="scientific">Kordia antarctica</name>
    <dbReference type="NCBI Taxonomy" id="1218801"/>
    <lineage>
        <taxon>Bacteria</taxon>
        <taxon>Pseudomonadati</taxon>
        <taxon>Bacteroidota</taxon>
        <taxon>Flavobacteriia</taxon>
        <taxon>Flavobacteriales</taxon>
        <taxon>Flavobacteriaceae</taxon>
        <taxon>Kordia</taxon>
    </lineage>
</organism>
<gene>
    <name evidence="1" type="ORF">IMCC3317_33870</name>
</gene>
<reference evidence="1 2" key="1">
    <citation type="journal article" date="2013" name="Int. J. Syst. Evol. Microbiol.">
        <title>Kordia antarctica sp. nov., isolated from Antarctic seawater.</title>
        <authorList>
            <person name="Baek K."/>
            <person name="Choi A."/>
            <person name="Kang I."/>
            <person name="Lee K."/>
            <person name="Cho J.C."/>
        </authorList>
    </citation>
    <scope>NUCLEOTIDE SEQUENCE [LARGE SCALE GENOMIC DNA]</scope>
    <source>
        <strain evidence="1 2">IMCC3317</strain>
    </source>
</reference>
<protein>
    <submittedName>
        <fullName evidence="1">Uncharacterized protein</fullName>
    </submittedName>
</protein>
<evidence type="ECO:0000313" key="2">
    <source>
        <dbReference type="Proteomes" id="UP000464657"/>
    </source>
</evidence>
<sequence length="270" mass="30971">MYLGVLFITALTITGCQTDSVNESPEEQAKFETSERTAVASNTTEVKHVYNYNRETFSVSYIINNETGDVLNTTGDAGRAEELFSTDERASSVLITELEEYDGADASADTANSVVINLEVFDSEDEMNAFVEEDGGRIPTGDGEYAANAEGPCSDYDIWGQGRFYFYKHWYYGAEMTPLRRTNRFYYRDYTFGSYNDQMSSLIVLKPANKRSYTVLYQHSCFNGRRLAFYQRPGYSGFGVPNLRWYTLYRWWFWRVSWNDQVSSSLGVVY</sequence>
<accession>A0A7L4ZQ58</accession>
<dbReference type="AlphaFoldDB" id="A0A7L4ZQ58"/>
<dbReference type="Gene3D" id="2.60.20.10">
    <property type="entry name" value="Crystallins"/>
    <property type="match status" value="1"/>
</dbReference>
<dbReference type="Proteomes" id="UP000464657">
    <property type="component" value="Chromosome"/>
</dbReference>
<keyword evidence="2" id="KW-1185">Reference proteome</keyword>
<dbReference type="EMBL" id="CP019288">
    <property type="protein sequence ID" value="QHI38004.1"/>
    <property type="molecule type" value="Genomic_DNA"/>
</dbReference>
<dbReference type="KEGG" id="kan:IMCC3317_33870"/>
<name>A0A7L4ZQ58_9FLAO</name>
<evidence type="ECO:0000313" key="1">
    <source>
        <dbReference type="EMBL" id="QHI38004.1"/>
    </source>
</evidence>
<proteinExistence type="predicted"/>